<dbReference type="PANTHER" id="PTHR48059">
    <property type="entry name" value="POLYGALACTURONASE INHIBITOR 1"/>
    <property type="match status" value="1"/>
</dbReference>
<dbReference type="Pfam" id="PF07699">
    <property type="entry name" value="Ephrin_rec_like"/>
    <property type="match status" value="1"/>
</dbReference>
<feature type="transmembrane region" description="Helical" evidence="2">
    <location>
        <begin position="1031"/>
        <end position="1052"/>
    </location>
</feature>
<dbReference type="PANTHER" id="PTHR48059:SF30">
    <property type="entry name" value="OS06G0587000 PROTEIN"/>
    <property type="match status" value="1"/>
</dbReference>
<keyword evidence="2" id="KW-0812">Transmembrane</keyword>
<evidence type="ECO:0000256" key="1">
    <source>
        <dbReference type="ARBA" id="ARBA00004196"/>
    </source>
</evidence>
<protein>
    <submittedName>
        <fullName evidence="4">CLV2 protein</fullName>
    </submittedName>
</protein>
<evidence type="ECO:0000256" key="2">
    <source>
        <dbReference type="SAM" id="Phobius"/>
    </source>
</evidence>
<comment type="subcellular location">
    <subcellularLocation>
        <location evidence="1">Cell envelope</location>
    </subcellularLocation>
</comment>
<reference evidence="4" key="1">
    <citation type="submission" date="2021-02" db="EMBL/GenBank/DDBJ databases">
        <authorList>
            <person name="Dougan E. K."/>
            <person name="Rhodes N."/>
            <person name="Thang M."/>
            <person name="Chan C."/>
        </authorList>
    </citation>
    <scope>NUCLEOTIDE SEQUENCE</scope>
</reference>
<dbReference type="InterPro" id="IPR051848">
    <property type="entry name" value="PGIP"/>
</dbReference>
<keyword evidence="5" id="KW-1185">Reference proteome</keyword>
<gene>
    <name evidence="4" type="primary">CLV2</name>
    <name evidence="4" type="ORF">SPIL2461_LOCUS20326</name>
</gene>
<dbReference type="EMBL" id="CAJNIZ010045293">
    <property type="protein sequence ID" value="CAE7715612.1"/>
    <property type="molecule type" value="Genomic_DNA"/>
</dbReference>
<dbReference type="OrthoDB" id="446184at2759"/>
<feature type="domain" description="Tyrosine-protein kinase ephrin type A/B receptor-like" evidence="3">
    <location>
        <begin position="456"/>
        <end position="495"/>
    </location>
</feature>
<feature type="transmembrane region" description="Helical" evidence="2">
    <location>
        <begin position="755"/>
        <end position="774"/>
    </location>
</feature>
<proteinExistence type="predicted"/>
<accession>A0A812X2K9</accession>
<evidence type="ECO:0000313" key="4">
    <source>
        <dbReference type="EMBL" id="CAE7715612.1"/>
    </source>
</evidence>
<evidence type="ECO:0000259" key="3">
    <source>
        <dbReference type="Pfam" id="PF07699"/>
    </source>
</evidence>
<comment type="caution">
    <text evidence="4">The sequence shown here is derived from an EMBL/GenBank/DDBJ whole genome shotgun (WGS) entry which is preliminary data.</text>
</comment>
<dbReference type="SMART" id="SM01411">
    <property type="entry name" value="Ephrin_rec_like"/>
    <property type="match status" value="1"/>
</dbReference>
<organism evidence="4 5">
    <name type="scientific">Symbiodinium pilosum</name>
    <name type="common">Dinoflagellate</name>
    <dbReference type="NCBI Taxonomy" id="2952"/>
    <lineage>
        <taxon>Eukaryota</taxon>
        <taxon>Sar</taxon>
        <taxon>Alveolata</taxon>
        <taxon>Dinophyceae</taxon>
        <taxon>Suessiales</taxon>
        <taxon>Symbiodiniaceae</taxon>
        <taxon>Symbiodinium</taxon>
    </lineage>
</organism>
<feature type="transmembrane region" description="Helical" evidence="2">
    <location>
        <begin position="613"/>
        <end position="632"/>
    </location>
</feature>
<dbReference type="Pfam" id="PF13516">
    <property type="entry name" value="LRR_6"/>
    <property type="match status" value="1"/>
</dbReference>
<feature type="transmembrane region" description="Helical" evidence="2">
    <location>
        <begin position="808"/>
        <end position="830"/>
    </location>
</feature>
<keyword evidence="2" id="KW-1133">Transmembrane helix</keyword>
<sequence length="1108" mass="118932">MQSSGVDDEHHADLRLQSCLFATADAKVSHDELLLRTAFEKLGLETTGLSESHCEWGGVSCHRDGCTSLDLPFEGFQGELPPEIGKLLHLQSLDLSHNKKLTGNLATLAKLTALTLLDLSHTGMGGDLHDLRAMVQMESLDLSRTNIVGNLKALSKMTRMRKLWLSNTAITGEMTPLSSMAMRKLQELHLEHTGVEGALDDLTDLAELETARLSSTRLTGSLTSSWRGKLRHLRYLDLADSKARFLPRGEHLADLKHLWTTSDKTLLPALVELDVSGCPIDGKVRDLLGVLAASKALAKISARSSNLSGALPDLGDLSLVEVDGGRYGKYRTPLSNSLQVLDLSRNRIQRVEGLNAQSLLSLAGNANVDITRGLLRAALQNGIRLDLTDVALTNVSEARKLLATKALSRTDGRTITDAKGGFSCYGLQSALLQVTPARFLPSTLCGCQPGWHGSGVDCKPCSKDHYSDEFNQTQCKLCPEGSVTPDSGAASLQGCQCEIGRIHDNSCVCDAEKAFHDKQCLNCNDLNLDCGYPGNVATLAPPSPGHARLYAHAPKAVKCPDPAEGRCNQSADASELGCAQGYEGPLCVTCSETYRSYGRRCEKCQEGYEAARWPAVLAAVILAAAGSAFFAWRTQRGGAAATAAAEATPTARVALGPLLLSQSPVLLQFAQLWGVLAALSQKSAGDSTSQTFDQEFAQWLQLTASGVRDALSLECSYGRSARTACALLGPTVPLLLLAPCALLEAAQRGRGVSTALQVLSLAFIGGASSAAALLRCQELDGGGEPLEGFSFRALLPHLKCSEAKWVDWIGQGCAVGYGIFIPACLVILMAKQERSLAPTRCAAHLSTIDGETTSLRMAPLKANTKDSMEVNSQPQLAAAVAYCAVFFRGPVRMKWANGCLVLQPGVGRSSSHEVEFDADDVLSRALDNKADADLRRWQGITRMLKERCTIEEAALSDRVLAGGKELFFKYASCRSVWVEVVLKLVVVGIVAVPVAESKMFQILYLLGFTVGTGIVLGALKPYRQRQVNDLQCLCFLCLSVAAVGFNFDVLWLTRGALMAPLVVAAAQTLRPDCLESLALRLFEVASDKWSDLKTGGEVELNVETLSFL</sequence>
<dbReference type="PROSITE" id="PS51450">
    <property type="entry name" value="LRR"/>
    <property type="match status" value="1"/>
</dbReference>
<evidence type="ECO:0000313" key="5">
    <source>
        <dbReference type="Proteomes" id="UP000649617"/>
    </source>
</evidence>
<dbReference type="AlphaFoldDB" id="A0A812X2K9"/>
<dbReference type="Proteomes" id="UP000649617">
    <property type="component" value="Unassembled WGS sequence"/>
</dbReference>
<dbReference type="InterPro" id="IPR032675">
    <property type="entry name" value="LRR_dom_sf"/>
</dbReference>
<dbReference type="Gene3D" id="2.10.50.10">
    <property type="entry name" value="Tumor Necrosis Factor Receptor, subunit A, domain 2"/>
    <property type="match status" value="1"/>
</dbReference>
<feature type="transmembrane region" description="Helical" evidence="2">
    <location>
        <begin position="1001"/>
        <end position="1019"/>
    </location>
</feature>
<dbReference type="InterPro" id="IPR011641">
    <property type="entry name" value="Tyr-kin_ephrin_A/B_rcpt-like"/>
</dbReference>
<keyword evidence="2" id="KW-0472">Membrane</keyword>
<name>A0A812X2K9_SYMPI</name>
<dbReference type="Gene3D" id="3.80.10.10">
    <property type="entry name" value="Ribonuclease Inhibitor"/>
    <property type="match status" value="2"/>
</dbReference>
<dbReference type="SUPFAM" id="SSF52058">
    <property type="entry name" value="L domain-like"/>
    <property type="match status" value="1"/>
</dbReference>
<dbReference type="InterPro" id="IPR001611">
    <property type="entry name" value="Leu-rich_rpt"/>
</dbReference>
<feature type="transmembrane region" description="Helical" evidence="2">
    <location>
        <begin position="976"/>
        <end position="995"/>
    </location>
</feature>